<dbReference type="Proteomes" id="UP000053890">
    <property type="component" value="Unassembled WGS sequence"/>
</dbReference>
<dbReference type="RefSeq" id="XP_018269151.1">
    <property type="nucleotide sequence ID" value="XM_018417789.1"/>
</dbReference>
<reference evidence="1 2" key="1">
    <citation type="journal article" date="2015" name="Front. Microbiol.">
        <title>Genome sequence of the plant growth promoting endophytic yeast Rhodotorula graminis WP1.</title>
        <authorList>
            <person name="Firrincieli A."/>
            <person name="Otillar R."/>
            <person name="Salamov A."/>
            <person name="Schmutz J."/>
            <person name="Khan Z."/>
            <person name="Redman R.S."/>
            <person name="Fleck N.D."/>
            <person name="Lindquist E."/>
            <person name="Grigoriev I.V."/>
            <person name="Doty S.L."/>
        </authorList>
    </citation>
    <scope>NUCLEOTIDE SEQUENCE [LARGE SCALE GENOMIC DNA]</scope>
    <source>
        <strain evidence="1 2">WP1</strain>
    </source>
</reference>
<dbReference type="GeneID" id="28978237"/>
<keyword evidence="2" id="KW-1185">Reference proteome</keyword>
<evidence type="ECO:0000313" key="1">
    <source>
        <dbReference type="EMBL" id="KPV73102.1"/>
    </source>
</evidence>
<organism evidence="1 2">
    <name type="scientific">Rhodotorula graminis (strain WP1)</name>
    <dbReference type="NCBI Taxonomy" id="578459"/>
    <lineage>
        <taxon>Eukaryota</taxon>
        <taxon>Fungi</taxon>
        <taxon>Dikarya</taxon>
        <taxon>Basidiomycota</taxon>
        <taxon>Pucciniomycotina</taxon>
        <taxon>Microbotryomycetes</taxon>
        <taxon>Sporidiobolales</taxon>
        <taxon>Sporidiobolaceae</taxon>
        <taxon>Rhodotorula</taxon>
    </lineage>
</organism>
<dbReference type="EMBL" id="KQ474084">
    <property type="protein sequence ID" value="KPV73102.1"/>
    <property type="molecule type" value="Genomic_DNA"/>
</dbReference>
<dbReference type="AlphaFoldDB" id="A0A0P9GJC4"/>
<proteinExistence type="predicted"/>
<name>A0A0P9GJC4_RHOGW</name>
<accession>A0A0P9GJC4</accession>
<protein>
    <submittedName>
        <fullName evidence="1">Uncharacterized protein</fullName>
    </submittedName>
</protein>
<evidence type="ECO:0000313" key="2">
    <source>
        <dbReference type="Proteomes" id="UP000053890"/>
    </source>
</evidence>
<gene>
    <name evidence="1" type="ORF">RHOBADRAFT_55323</name>
</gene>
<sequence>MLTAHAVRDLRRATRVWAALTKGAVLSLGPAPASASAASGDGVPEPDSATARLALRVVDDGAGADADADADADATSSSSSAVLVLPADVLAVVLSVVGHRLALRRPEDEKSLFWGSEVGALRGRRGGGGGEGEGGERGLGQVVTVEAVVREVVAVV</sequence>